<proteinExistence type="predicted"/>
<dbReference type="InterPro" id="IPR036890">
    <property type="entry name" value="HATPase_C_sf"/>
</dbReference>
<feature type="compositionally biased region" description="Basic and acidic residues" evidence="1">
    <location>
        <begin position="1360"/>
        <end position="1375"/>
    </location>
</feature>
<evidence type="ECO:0000313" key="3">
    <source>
        <dbReference type="Proteomes" id="UP000436989"/>
    </source>
</evidence>
<name>A0A6N8GKW0_9MICC</name>
<dbReference type="EMBL" id="WOGU01000004">
    <property type="protein sequence ID" value="MUN62872.1"/>
    <property type="molecule type" value="Genomic_DNA"/>
</dbReference>
<dbReference type="SUPFAM" id="SSF55874">
    <property type="entry name" value="ATPase domain of HSP90 chaperone/DNA topoisomerase II/histidine kinase"/>
    <property type="match status" value="1"/>
</dbReference>
<reference evidence="2 3" key="1">
    <citation type="submission" date="2019-12" db="EMBL/GenBank/DDBJ databases">
        <authorList>
            <person name="Shi Y."/>
        </authorList>
    </citation>
    <scope>NUCLEOTIDE SEQUENCE [LARGE SCALE GENOMIC DNA]</scope>
    <source>
        <strain evidence="2 3">JCM 17929</strain>
    </source>
</reference>
<evidence type="ECO:0000313" key="2">
    <source>
        <dbReference type="EMBL" id="MUN62872.1"/>
    </source>
</evidence>
<feature type="region of interest" description="Disordered" evidence="1">
    <location>
        <begin position="1269"/>
        <end position="1322"/>
    </location>
</feature>
<organism evidence="2 3">
    <name type="scientific">Kocuria sediminis</name>
    <dbReference type="NCBI Taxonomy" id="1038857"/>
    <lineage>
        <taxon>Bacteria</taxon>
        <taxon>Bacillati</taxon>
        <taxon>Actinomycetota</taxon>
        <taxon>Actinomycetes</taxon>
        <taxon>Micrococcales</taxon>
        <taxon>Micrococcaceae</taxon>
        <taxon>Kocuria</taxon>
    </lineage>
</organism>
<feature type="region of interest" description="Disordered" evidence="1">
    <location>
        <begin position="1344"/>
        <end position="1386"/>
    </location>
</feature>
<feature type="compositionally biased region" description="Basic and acidic residues" evidence="1">
    <location>
        <begin position="1269"/>
        <end position="1280"/>
    </location>
</feature>
<protein>
    <recommendedName>
        <fullName evidence="4">DUF3883 domain-containing protein</fullName>
    </recommendedName>
</protein>
<sequence>MNAGFWRFDAVEADVAAREVVHHDPDAPWGRIPIPADADAAAASLSALAAEFLKLPPSIRGALGRATSNAAQLSDDRLQGLAELLQNADDEGADTAFLFVDDDRLLFGHNGSDFTLPDVWGLTIPWLSEKTGQAEKLGRFGIGLKTLQALSETLEAHNSHFHLSLGRSTLQPASPDPGWPNHPATATTVFVVPFQHGATTQEEVAEWIQSWGDAGLLFLRSLSSVTLLDADGAAVARLVVQRGGAEMVSLAGGEVKRSTVSTEDGRTWLHYVRDAQSPAGQRAGKSHRDTTPVAVAFPRFGAETGHVHVGLPVRSVGLPFRIAGQFDPLANRRDVAVSQWNLDLVGLVADLWLDATLDLFQVDARTAWAAVPLDAEYAANPLAGQLHEALSRTLMQQSRCALADALRLVGRAGGMHSLADLAFETPDLTDILTDDDIRDLAGAADVVTEGNRSDNDRWRQVISELASLGAKTPAVIDAQSALPLLNEKQRTVEFVADLTAAVVAAFTRKDDEANIDLEAELAASRCLVLVDGSRHSPKMATDLRVLLPPEASELWSTLGMGVQLDRAYTERPGWPDVARWLHGKIALRRTATDGDALRALAAAGRGDIELVEPLTDHQADALRSALESVDEPERSSLGVGIGRAIRLEATVYETNGQRTQVFARPADSYLIEKEKNSWSNAAKKTPGLVWLHRRYSEALRAPAGRAGIGPQKLFRLLGAEVMPRLRTFPDNGTYYKQYAHYESGLWKRAPGSPPRRMKQMEEVGAQCTLKDLAAPDLKSVIADIASEKNGQQRRQRANALVGCLTRNWERLEPHTRVVAANPDNGWRRRGEVDAWWISQAASVAWLGNGRGRPAAPGQLRLKTLANEAMHGADPALYLADGYDLPAHRDVLTTLGVEGNPTVAALINKIAEIRVAHLSGQPLNPDSPGAHPMTTREAADLAAPFYQALAADVHGGGIPRVGNMQASLVRPHFDRGDGLIITNQGWRRTAMTLSGAAIFGNLAAFVPAVKGTEPLWAALGVRPPNAEDAKRVIKRLARTRQLDTDERQIMLEALRILARTPIERLGQLRRQPVYLGSGWASKRPIYAVENPLLAEALKETLPTWQPGGQLAQLRSLIKPLALTTIDGTHAHVLYDNAAMYDVELTDRFTAAVRNLQTDLALSAPKTGEAICNTWEELAEFQVAVLPNLRVQVAVPDGHGHEVQLPAWLDASRRTLFVRSPAEVSRARTGGFAIASLFTTNPREIAHAWVVAWADAETGTQTELVVSAAARDAEEKRRREDSQAALIALPTPGKEQSARSARRPKKAGASQDAPVTYQSQQRARSLVDPATLELQESAGNLILGTLPSCGSTSATMGSGADGSRRAKLKDPRSDHPKAPSTGGRGPLNYTAQERESAGLELLRKVLAGNDTTLTDVRHQPNVGADAVDDRGRYYELKVHAGAIPDTVRLEDSQIQRAMTTKDFYLVLVGNIEDGQGNPEVRIIHDPLHHLMVQPQGAVHLTGVLSAEVARSWTFEPVTVQDD</sequence>
<dbReference type="NCBIfam" id="NF047352">
    <property type="entry name" value="P_loop_sacsin"/>
    <property type="match status" value="1"/>
</dbReference>
<dbReference type="Proteomes" id="UP000436989">
    <property type="component" value="Unassembled WGS sequence"/>
</dbReference>
<keyword evidence="3" id="KW-1185">Reference proteome</keyword>
<comment type="caution">
    <text evidence="2">The sequence shown here is derived from an EMBL/GenBank/DDBJ whole genome shotgun (WGS) entry which is preliminary data.</text>
</comment>
<accession>A0A6N8GKW0</accession>
<evidence type="ECO:0008006" key="4">
    <source>
        <dbReference type="Google" id="ProtNLM"/>
    </source>
</evidence>
<dbReference type="RefSeq" id="WP_156268423.1">
    <property type="nucleotide sequence ID" value="NZ_WOGU01000004.1"/>
</dbReference>
<evidence type="ECO:0000256" key="1">
    <source>
        <dbReference type="SAM" id="MobiDB-lite"/>
    </source>
</evidence>
<gene>
    <name evidence="2" type="ORF">GMA12_06910</name>
</gene>